<dbReference type="InterPro" id="IPR000086">
    <property type="entry name" value="NUDIX_hydrolase_dom"/>
</dbReference>
<evidence type="ECO:0000256" key="3">
    <source>
        <dbReference type="ARBA" id="ARBA00022723"/>
    </source>
</evidence>
<reference evidence="9 10" key="1">
    <citation type="submission" date="2024-04" db="EMBL/GenBank/DDBJ databases">
        <title>Novel species of the genus Ideonella isolated from streams.</title>
        <authorList>
            <person name="Lu H."/>
        </authorList>
    </citation>
    <scope>NUCLEOTIDE SEQUENCE [LARGE SCALE GENOMIC DNA]</scope>
    <source>
        <strain evidence="9 10">BYS139W</strain>
    </source>
</reference>
<feature type="compositionally biased region" description="Low complexity" evidence="7">
    <location>
        <begin position="10"/>
        <end position="20"/>
    </location>
</feature>
<evidence type="ECO:0000256" key="6">
    <source>
        <dbReference type="ARBA" id="ARBA00023211"/>
    </source>
</evidence>
<organism evidence="9 10">
    <name type="scientific">Pseudaquabacterium rugosum</name>
    <dbReference type="NCBI Taxonomy" id="2984194"/>
    <lineage>
        <taxon>Bacteria</taxon>
        <taxon>Pseudomonadati</taxon>
        <taxon>Pseudomonadota</taxon>
        <taxon>Betaproteobacteria</taxon>
        <taxon>Burkholderiales</taxon>
        <taxon>Sphaerotilaceae</taxon>
        <taxon>Pseudaquabacterium</taxon>
    </lineage>
</organism>
<accession>A0ABU9B7T8</accession>
<keyword evidence="4" id="KW-0378">Hydrolase</keyword>
<dbReference type="InterPro" id="IPR015797">
    <property type="entry name" value="NUDIX_hydrolase-like_dom_sf"/>
</dbReference>
<keyword evidence="5" id="KW-0460">Magnesium</keyword>
<feature type="domain" description="Nudix hydrolase" evidence="8">
    <location>
        <begin position="82"/>
        <end position="218"/>
    </location>
</feature>
<feature type="region of interest" description="Disordered" evidence="7">
    <location>
        <begin position="273"/>
        <end position="301"/>
    </location>
</feature>
<comment type="cofactor">
    <cofactor evidence="2">
        <name>Mg(2+)</name>
        <dbReference type="ChEBI" id="CHEBI:18420"/>
    </cofactor>
</comment>
<sequence length="301" mass="32275">MSVNSPCPAPRQAAADAAPLPSRPPRVRDPRAASVVAVDRHLPALPRSLLCADALRTLLARPEAALWPPELRGDGQRAGAPDDREAAVLLGLRPALDGQGGLQVLLTERTAHLRQHAGQIAFPGGRQDPQDADARATALREAHEEVGLAPSAVEVIGCLPVYVTVTGYRVTPVIGLIAPEAVWRPEPGEVAEVFEVPLAFLMDPAHHRHHEIEVDGQLRRFLSMPWTDPSGGRERWIWGATAAMLRNFWGLLHRLQWLSQAAPEATAVAVAGRDAPRAMPEGEPTAADQGGGQAAGYDARR</sequence>
<evidence type="ECO:0000259" key="8">
    <source>
        <dbReference type="PROSITE" id="PS51462"/>
    </source>
</evidence>
<feature type="region of interest" description="Disordered" evidence="7">
    <location>
        <begin position="1"/>
        <end position="28"/>
    </location>
</feature>
<evidence type="ECO:0000256" key="7">
    <source>
        <dbReference type="SAM" id="MobiDB-lite"/>
    </source>
</evidence>
<evidence type="ECO:0000256" key="5">
    <source>
        <dbReference type="ARBA" id="ARBA00022842"/>
    </source>
</evidence>
<protein>
    <submittedName>
        <fullName evidence="9">CoA pyrophosphatase</fullName>
    </submittedName>
</protein>
<dbReference type="InterPro" id="IPR045121">
    <property type="entry name" value="CoAse"/>
</dbReference>
<dbReference type="Proteomes" id="UP001368500">
    <property type="component" value="Unassembled WGS sequence"/>
</dbReference>
<dbReference type="EMBL" id="JBBUTF010000005">
    <property type="protein sequence ID" value="MEK8025776.1"/>
    <property type="molecule type" value="Genomic_DNA"/>
</dbReference>
<dbReference type="NCBIfam" id="NF007980">
    <property type="entry name" value="PRK10707.1"/>
    <property type="match status" value="1"/>
</dbReference>
<dbReference type="Gene3D" id="3.90.79.10">
    <property type="entry name" value="Nucleoside Triphosphate Pyrophosphohydrolase"/>
    <property type="match status" value="1"/>
</dbReference>
<proteinExistence type="predicted"/>
<dbReference type="CDD" id="cd03426">
    <property type="entry name" value="NUDIX_CoAse_Nudt7"/>
    <property type="match status" value="1"/>
</dbReference>
<dbReference type="SUPFAM" id="SSF55811">
    <property type="entry name" value="Nudix"/>
    <property type="match status" value="1"/>
</dbReference>
<dbReference type="RefSeq" id="WP_341373549.1">
    <property type="nucleotide sequence ID" value="NZ_JBBUTF010000005.1"/>
</dbReference>
<dbReference type="PROSITE" id="PS51462">
    <property type="entry name" value="NUDIX"/>
    <property type="match status" value="1"/>
</dbReference>
<evidence type="ECO:0000256" key="4">
    <source>
        <dbReference type="ARBA" id="ARBA00022801"/>
    </source>
</evidence>
<dbReference type="PANTHER" id="PTHR12992:SF11">
    <property type="entry name" value="MITOCHONDRIAL COENZYME A DIPHOSPHATASE NUDT8"/>
    <property type="match status" value="1"/>
</dbReference>
<evidence type="ECO:0000256" key="2">
    <source>
        <dbReference type="ARBA" id="ARBA00001946"/>
    </source>
</evidence>
<keyword evidence="3" id="KW-0479">Metal-binding</keyword>
<evidence type="ECO:0000256" key="1">
    <source>
        <dbReference type="ARBA" id="ARBA00001936"/>
    </source>
</evidence>
<keyword evidence="6" id="KW-0464">Manganese</keyword>
<dbReference type="Pfam" id="PF00293">
    <property type="entry name" value="NUDIX"/>
    <property type="match status" value="1"/>
</dbReference>
<comment type="cofactor">
    <cofactor evidence="1">
        <name>Mn(2+)</name>
        <dbReference type="ChEBI" id="CHEBI:29035"/>
    </cofactor>
</comment>
<evidence type="ECO:0000313" key="9">
    <source>
        <dbReference type="EMBL" id="MEK8025776.1"/>
    </source>
</evidence>
<keyword evidence="10" id="KW-1185">Reference proteome</keyword>
<name>A0ABU9B7T8_9BURK</name>
<evidence type="ECO:0000313" key="10">
    <source>
        <dbReference type="Proteomes" id="UP001368500"/>
    </source>
</evidence>
<dbReference type="PANTHER" id="PTHR12992">
    <property type="entry name" value="NUDIX HYDROLASE"/>
    <property type="match status" value="1"/>
</dbReference>
<gene>
    <name evidence="9" type="ORF">AACH11_07370</name>
</gene>
<comment type="caution">
    <text evidence="9">The sequence shown here is derived from an EMBL/GenBank/DDBJ whole genome shotgun (WGS) entry which is preliminary data.</text>
</comment>